<dbReference type="NCBIfam" id="NF041521">
    <property type="entry name" value="HhoA_HhoB_HtrA"/>
    <property type="match status" value="1"/>
</dbReference>
<dbReference type="SUPFAM" id="SSF50156">
    <property type="entry name" value="PDZ domain-like"/>
    <property type="match status" value="1"/>
</dbReference>
<dbReference type="Pfam" id="PF13180">
    <property type="entry name" value="PDZ_2"/>
    <property type="match status" value="1"/>
</dbReference>
<dbReference type="eggNOG" id="COG0265">
    <property type="taxonomic scope" value="Bacteria"/>
</dbReference>
<dbReference type="InterPro" id="IPR048172">
    <property type="entry name" value="HhoA_HhoB_HtrA-like"/>
</dbReference>
<dbReference type="PROSITE" id="PS50106">
    <property type="entry name" value="PDZ"/>
    <property type="match status" value="1"/>
</dbReference>
<keyword evidence="2" id="KW-0645">Protease</keyword>
<dbReference type="Gene3D" id="2.30.42.10">
    <property type="match status" value="1"/>
</dbReference>
<dbReference type="Pfam" id="PF13365">
    <property type="entry name" value="Trypsin_2"/>
    <property type="match status" value="1"/>
</dbReference>
<evidence type="ECO:0000256" key="3">
    <source>
        <dbReference type="ARBA" id="ARBA00022801"/>
    </source>
</evidence>
<dbReference type="MEROPS" id="S01.482"/>
<dbReference type="InterPro" id="IPR036034">
    <property type="entry name" value="PDZ_sf"/>
</dbReference>
<dbReference type="InterPro" id="IPR001940">
    <property type="entry name" value="Peptidase_S1C"/>
</dbReference>
<dbReference type="InterPro" id="IPR009003">
    <property type="entry name" value="Peptidase_S1_PA"/>
</dbReference>
<dbReference type="PANTHER" id="PTHR22939:SF129">
    <property type="entry name" value="SERINE PROTEASE HTRA2, MITOCHONDRIAL"/>
    <property type="match status" value="1"/>
</dbReference>
<dbReference type="KEGG" id="cyn:Cyan7425_3598"/>
<organism evidence="5">
    <name type="scientific">Cyanothece sp. (strain PCC 7425 / ATCC 29141)</name>
    <dbReference type="NCBI Taxonomy" id="395961"/>
    <lineage>
        <taxon>Bacteria</taxon>
        <taxon>Bacillati</taxon>
        <taxon>Cyanobacteriota</taxon>
        <taxon>Cyanophyceae</taxon>
        <taxon>Gomontiellales</taxon>
        <taxon>Cyanothecaceae</taxon>
        <taxon>Cyanothece</taxon>
    </lineage>
</organism>
<dbReference type="HOGENOM" id="CLU_020120_1_2_3"/>
<gene>
    <name evidence="5" type="ordered locus">Cyan7425_3598</name>
</gene>
<dbReference type="EMBL" id="CP001344">
    <property type="protein sequence ID" value="ACL45918.1"/>
    <property type="molecule type" value="Genomic_DNA"/>
</dbReference>
<dbReference type="GO" id="GO:0032440">
    <property type="term" value="F:2-alkenal reductase [NAD(P)H] activity"/>
    <property type="evidence" value="ECO:0007669"/>
    <property type="project" value="UniProtKB-EC"/>
</dbReference>
<proteinExistence type="inferred from homology"/>
<dbReference type="EC" id="1.3.1.74" evidence="5"/>
<evidence type="ECO:0000313" key="5">
    <source>
        <dbReference type="EMBL" id="ACL45918.1"/>
    </source>
</evidence>
<dbReference type="STRING" id="395961.Cyan7425_3598"/>
<evidence type="ECO:0000259" key="4">
    <source>
        <dbReference type="PROSITE" id="PS50106"/>
    </source>
</evidence>
<feature type="domain" description="PDZ" evidence="4">
    <location>
        <begin position="295"/>
        <end position="352"/>
    </location>
</feature>
<evidence type="ECO:0000256" key="1">
    <source>
        <dbReference type="ARBA" id="ARBA00010541"/>
    </source>
</evidence>
<accession>B8HRQ1</accession>
<sequence>MKVLLGLSRGFLIALVALAISVFSTGPGFAATLSLWGAPQFALTFAVTTPLFAQSGLPQSASESNFVTAAVDKAESAVVQVNVSRTLGGEVPELLKPFLGGPQGLPPSGQILRGLGSGFVINPRGLILTNAHVVDQADTVTVTFQDGRILAGRVLGKDPVTDVAVIQVEAENLPAVTIGDSDNVRQGQWAIAIGNPLGLQETVTVGVISGTERSSVDIGVPDKRVGFLQTDAAINPGNSGGPLLNARGEVIGINTAIIGGAQGLGFAIPINTAQRIAQQLIATGTVAHPYLGIQMVTLNPQVRQQINNAPNSKLRVSADQGILVVQVGQGSPAAKAGLRSGDVIQVVNGQPVTKANTLQRFVDEAGIGGRLQVQVQRNGRETTLALRPDQLPTLQNR</sequence>
<comment type="similarity">
    <text evidence="1">Belongs to the peptidase S1C family.</text>
</comment>
<dbReference type="InterPro" id="IPR001478">
    <property type="entry name" value="PDZ"/>
</dbReference>
<reference evidence="5" key="1">
    <citation type="submission" date="2009-01" db="EMBL/GenBank/DDBJ databases">
        <title>Complete sequence of chromosome Cyanothece sp. PCC 7425.</title>
        <authorList>
            <consortium name="US DOE Joint Genome Institute"/>
            <person name="Lucas S."/>
            <person name="Copeland A."/>
            <person name="Lapidus A."/>
            <person name="Glavina del Rio T."/>
            <person name="Dalin E."/>
            <person name="Tice H."/>
            <person name="Bruce D."/>
            <person name="Goodwin L."/>
            <person name="Pitluck S."/>
            <person name="Sims D."/>
            <person name="Meineke L."/>
            <person name="Brettin T."/>
            <person name="Detter J.C."/>
            <person name="Han C."/>
            <person name="Larimer F."/>
            <person name="Land M."/>
            <person name="Hauser L."/>
            <person name="Kyrpides N."/>
            <person name="Ovchinnikova G."/>
            <person name="Liberton M."/>
            <person name="Stoeckel J."/>
            <person name="Banerjee A."/>
            <person name="Singh A."/>
            <person name="Page L."/>
            <person name="Sato H."/>
            <person name="Zhao L."/>
            <person name="Sherman L."/>
            <person name="Pakrasi H."/>
            <person name="Richardson P."/>
        </authorList>
    </citation>
    <scope>NUCLEOTIDE SEQUENCE</scope>
    <source>
        <strain evidence="5">PCC 7425</strain>
    </source>
</reference>
<dbReference type="GO" id="GO:0006508">
    <property type="term" value="P:proteolysis"/>
    <property type="evidence" value="ECO:0007669"/>
    <property type="project" value="UniProtKB-KW"/>
</dbReference>
<name>B8HRQ1_CYAP4</name>
<keyword evidence="5" id="KW-0560">Oxidoreductase</keyword>
<dbReference type="PANTHER" id="PTHR22939">
    <property type="entry name" value="SERINE PROTEASE FAMILY S1C HTRA-RELATED"/>
    <property type="match status" value="1"/>
</dbReference>
<evidence type="ECO:0000256" key="2">
    <source>
        <dbReference type="ARBA" id="ARBA00022670"/>
    </source>
</evidence>
<keyword evidence="3" id="KW-0378">Hydrolase</keyword>
<dbReference type="SUPFAM" id="SSF50494">
    <property type="entry name" value="Trypsin-like serine proteases"/>
    <property type="match status" value="1"/>
</dbReference>
<dbReference type="GO" id="GO:0004252">
    <property type="term" value="F:serine-type endopeptidase activity"/>
    <property type="evidence" value="ECO:0007669"/>
    <property type="project" value="InterPro"/>
</dbReference>
<dbReference type="SMART" id="SM00228">
    <property type="entry name" value="PDZ"/>
    <property type="match status" value="1"/>
</dbReference>
<dbReference type="PRINTS" id="PR00834">
    <property type="entry name" value="PROTEASES2C"/>
</dbReference>
<dbReference type="Gene3D" id="2.40.10.120">
    <property type="match status" value="1"/>
</dbReference>
<protein>
    <submittedName>
        <fullName evidence="5">2-alkenal reductase</fullName>
        <ecNumber evidence="5">1.3.1.74</ecNumber>
    </submittedName>
</protein>
<dbReference type="AlphaFoldDB" id="B8HRQ1"/>